<dbReference type="GO" id="GO:0005737">
    <property type="term" value="C:cytoplasm"/>
    <property type="evidence" value="ECO:0007669"/>
    <property type="project" value="TreeGrafter"/>
</dbReference>
<dbReference type="AlphaFoldDB" id="A0AAU9LMW1"/>
<dbReference type="PANTHER" id="PTHR45663">
    <property type="entry name" value="GEO12009P1"/>
    <property type="match status" value="1"/>
</dbReference>
<dbReference type="PANTHER" id="PTHR45663:SF22">
    <property type="entry name" value="THIOREDOXIN X, CHLOROPLASTIC"/>
    <property type="match status" value="1"/>
</dbReference>
<name>A0AAU9LMW1_9ASTR</name>
<dbReference type="EMBL" id="CAKMRJ010000001">
    <property type="protein sequence ID" value="CAH1414659.1"/>
    <property type="molecule type" value="Genomic_DNA"/>
</dbReference>
<sequence>MDTLMASSSSTAAILHRPPPLPLRSSNSLFYTGSCSTGTAAFFRKPLFGNHGAQRKLIHSFQNSSSQSSSSSVKVPIKCGVTEINESQFPEVVLKSDRPVLVEFIAGWCGPCRLIAPAIESIAKEYEDKLLVVKIDHDSNPKLIQEYKVYGLPALILFKDGQEIPQSRREGAITKAKLKEYIDALLKSNMLLTWSTLPEKIEADQVTDGIMTLVP</sequence>
<dbReference type="InterPro" id="IPR013766">
    <property type="entry name" value="Thioredoxin_domain"/>
</dbReference>
<dbReference type="PROSITE" id="PS51352">
    <property type="entry name" value="THIOREDOXIN_2"/>
    <property type="match status" value="1"/>
</dbReference>
<dbReference type="Pfam" id="PF00085">
    <property type="entry name" value="Thioredoxin"/>
    <property type="match status" value="1"/>
</dbReference>
<organism evidence="7 8">
    <name type="scientific">Lactuca virosa</name>
    <dbReference type="NCBI Taxonomy" id="75947"/>
    <lineage>
        <taxon>Eukaryota</taxon>
        <taxon>Viridiplantae</taxon>
        <taxon>Streptophyta</taxon>
        <taxon>Embryophyta</taxon>
        <taxon>Tracheophyta</taxon>
        <taxon>Spermatophyta</taxon>
        <taxon>Magnoliopsida</taxon>
        <taxon>eudicotyledons</taxon>
        <taxon>Gunneridae</taxon>
        <taxon>Pentapetalae</taxon>
        <taxon>asterids</taxon>
        <taxon>campanulids</taxon>
        <taxon>Asterales</taxon>
        <taxon>Asteraceae</taxon>
        <taxon>Cichorioideae</taxon>
        <taxon>Cichorieae</taxon>
        <taxon>Lactucinae</taxon>
        <taxon>Lactuca</taxon>
    </lineage>
</organism>
<evidence type="ECO:0000256" key="4">
    <source>
        <dbReference type="ARBA" id="ARBA00023157"/>
    </source>
</evidence>
<evidence type="ECO:0000256" key="5">
    <source>
        <dbReference type="ARBA" id="ARBA00023284"/>
    </source>
</evidence>
<evidence type="ECO:0000256" key="1">
    <source>
        <dbReference type="ARBA" id="ARBA00022448"/>
    </source>
</evidence>
<evidence type="ECO:0000256" key="3">
    <source>
        <dbReference type="ARBA" id="ARBA00022982"/>
    </source>
</evidence>
<evidence type="ECO:0000256" key="2">
    <source>
        <dbReference type="ARBA" id="ARBA00022946"/>
    </source>
</evidence>
<dbReference type="Gene3D" id="3.40.30.10">
    <property type="entry name" value="Glutaredoxin"/>
    <property type="match status" value="1"/>
</dbReference>
<reference evidence="7 8" key="1">
    <citation type="submission" date="2022-01" db="EMBL/GenBank/DDBJ databases">
        <authorList>
            <person name="Xiong W."/>
            <person name="Schranz E."/>
        </authorList>
    </citation>
    <scope>NUCLEOTIDE SEQUENCE [LARGE SCALE GENOMIC DNA]</scope>
</reference>
<keyword evidence="5" id="KW-0676">Redox-active center</keyword>
<dbReference type="PRINTS" id="PR00421">
    <property type="entry name" value="THIOREDOXIN"/>
</dbReference>
<dbReference type="FunFam" id="3.40.30.10:FF:000001">
    <property type="entry name" value="Thioredoxin"/>
    <property type="match status" value="1"/>
</dbReference>
<proteinExistence type="predicted"/>
<dbReference type="Proteomes" id="UP001157418">
    <property type="component" value="Unassembled WGS sequence"/>
</dbReference>
<keyword evidence="1" id="KW-0813">Transport</keyword>
<evidence type="ECO:0000313" key="8">
    <source>
        <dbReference type="Proteomes" id="UP001157418"/>
    </source>
</evidence>
<keyword evidence="8" id="KW-1185">Reference proteome</keyword>
<dbReference type="GO" id="GO:0015035">
    <property type="term" value="F:protein-disulfide reductase activity"/>
    <property type="evidence" value="ECO:0007669"/>
    <property type="project" value="TreeGrafter"/>
</dbReference>
<feature type="domain" description="Thioredoxin" evidence="6">
    <location>
        <begin position="64"/>
        <end position="187"/>
    </location>
</feature>
<comment type="caution">
    <text evidence="7">The sequence shown here is derived from an EMBL/GenBank/DDBJ whole genome shotgun (WGS) entry which is preliminary data.</text>
</comment>
<dbReference type="InterPro" id="IPR036249">
    <property type="entry name" value="Thioredoxin-like_sf"/>
</dbReference>
<dbReference type="SUPFAM" id="SSF52833">
    <property type="entry name" value="Thioredoxin-like"/>
    <property type="match status" value="1"/>
</dbReference>
<gene>
    <name evidence="7" type="ORF">LVIROSA_LOCUS2564</name>
</gene>
<protein>
    <recommendedName>
        <fullName evidence="6">Thioredoxin domain-containing protein</fullName>
    </recommendedName>
</protein>
<evidence type="ECO:0000313" key="7">
    <source>
        <dbReference type="EMBL" id="CAH1414659.1"/>
    </source>
</evidence>
<dbReference type="CDD" id="cd02947">
    <property type="entry name" value="TRX_family"/>
    <property type="match status" value="1"/>
</dbReference>
<keyword evidence="4" id="KW-1015">Disulfide bond</keyword>
<evidence type="ECO:0000259" key="6">
    <source>
        <dbReference type="PROSITE" id="PS51352"/>
    </source>
</evidence>
<keyword evidence="2" id="KW-0809">Transit peptide</keyword>
<keyword evidence="3" id="KW-0249">Electron transport</keyword>
<accession>A0AAU9LMW1</accession>